<feature type="domain" description="AAA+ ATPase" evidence="1">
    <location>
        <begin position="22"/>
        <end position="355"/>
    </location>
</feature>
<organism evidence="2 3">
    <name type="scientific">Eubacterium cellulosolvens (strain ATCC 43171 / JCM 9499 / 6)</name>
    <name type="common">Cillobacterium cellulosolvens</name>
    <dbReference type="NCBI Taxonomy" id="633697"/>
    <lineage>
        <taxon>Bacteria</taxon>
        <taxon>Bacillati</taxon>
        <taxon>Bacillota</taxon>
        <taxon>Clostridia</taxon>
        <taxon>Eubacteriales</taxon>
        <taxon>Eubacteriaceae</taxon>
        <taxon>Eubacterium</taxon>
    </lineage>
</organism>
<dbReference type="eggNOG" id="COG3950">
    <property type="taxonomic scope" value="Bacteria"/>
</dbReference>
<keyword evidence="3" id="KW-1185">Reference proteome</keyword>
<proteinExistence type="predicted"/>
<dbReference type="PANTHER" id="PTHR43581:SF4">
    <property type="entry name" value="ATP_GTP PHOSPHATASE"/>
    <property type="match status" value="1"/>
</dbReference>
<dbReference type="Pfam" id="PF13304">
    <property type="entry name" value="AAA_21"/>
    <property type="match status" value="1"/>
</dbReference>
<sequence>MYLKSIKLHNFRCYENLSVDFNSEFTILVGDNGAGKSALLDAVSIALGSYIAGLDGVASNSISQDDVHLKTYELGSRYDSQKQFPTEIEAECNVDGESFTWKRGLYKEKGRTHISDARSIMNYAADLQKGIRKGDTSIILPIIAYYGTGRLYMQKKDRTVDGNKTNFSRTTGYDTCLESASNARMMMKWFEQMTTIQLQEGQPIPELEAVKKAMAACYAGAGNSSDHIHFNYMVKSKKIEISYLDHGIPQKMPMKMLSDGVRSTISMVADIAYRMAVLNPQLFDSVLENTPGVVLIDELDMHLHPSWQARIMDDLRHIFPKVQFIVTTHSPSVLTNVKKEHILLLKNHEVFNPINTTYGRKIESILGEIMDVNVRPKEVRDLIENFYKTLSDEDYSKAKELLNNLITN</sequence>
<dbReference type="GO" id="GO:0006302">
    <property type="term" value="P:double-strand break repair"/>
    <property type="evidence" value="ECO:0007669"/>
    <property type="project" value="InterPro"/>
</dbReference>
<reference evidence="2 3" key="1">
    <citation type="submission" date="2010-08" db="EMBL/GenBank/DDBJ databases">
        <authorList>
            <consortium name="US DOE Joint Genome Institute (JGI-PGF)"/>
            <person name="Lucas S."/>
            <person name="Copeland A."/>
            <person name="Lapidus A."/>
            <person name="Cheng J.-F."/>
            <person name="Bruce D."/>
            <person name="Goodwin L."/>
            <person name="Pitluck S."/>
            <person name="Land M.L."/>
            <person name="Hauser L."/>
            <person name="Chang Y.-J."/>
            <person name="Anderson I.J."/>
            <person name="Johnson E."/>
            <person name="Mulhopadhyay B."/>
            <person name="Kyrpides N."/>
            <person name="Woyke T.J."/>
        </authorList>
    </citation>
    <scope>NUCLEOTIDE SEQUENCE [LARGE SCALE GENOMIC DNA]</scope>
    <source>
        <strain evidence="2 3">6</strain>
    </source>
</reference>
<name>I5AWV0_EUBC6</name>
<dbReference type="GO" id="GO:0016887">
    <property type="term" value="F:ATP hydrolysis activity"/>
    <property type="evidence" value="ECO:0007669"/>
    <property type="project" value="InterPro"/>
</dbReference>
<dbReference type="GO" id="GO:0005524">
    <property type="term" value="F:ATP binding"/>
    <property type="evidence" value="ECO:0007669"/>
    <property type="project" value="UniProtKB-KW"/>
</dbReference>
<evidence type="ECO:0000313" key="2">
    <source>
        <dbReference type="EMBL" id="EIM58273.1"/>
    </source>
</evidence>
<dbReference type="EMBL" id="CM001487">
    <property type="protein sequence ID" value="EIM58273.1"/>
    <property type="molecule type" value="Genomic_DNA"/>
</dbReference>
<dbReference type="InterPro" id="IPR003593">
    <property type="entry name" value="AAA+_ATPase"/>
</dbReference>
<evidence type="ECO:0000259" key="1">
    <source>
        <dbReference type="SMART" id="SM00382"/>
    </source>
</evidence>
<dbReference type="InterPro" id="IPR051396">
    <property type="entry name" value="Bact_Antivir_Def_Nuclease"/>
</dbReference>
<dbReference type="InterPro" id="IPR038729">
    <property type="entry name" value="Rad50/SbcC_AAA"/>
</dbReference>
<reference evidence="2 3" key="2">
    <citation type="submission" date="2012-02" db="EMBL/GenBank/DDBJ databases">
        <title>Improved High-Quality Draft sequence of Eubacterium cellulosolvens 6.</title>
        <authorList>
            <consortium name="US DOE Joint Genome Institute"/>
            <person name="Lucas S."/>
            <person name="Han J."/>
            <person name="Lapidus A."/>
            <person name="Cheng J.-F."/>
            <person name="Goodwin L."/>
            <person name="Pitluck S."/>
            <person name="Peters L."/>
            <person name="Mikhailova N."/>
            <person name="Gu W."/>
            <person name="Detter J.C."/>
            <person name="Han C."/>
            <person name="Tapia R."/>
            <person name="Land M."/>
            <person name="Hauser L."/>
            <person name="Kyrpides N."/>
            <person name="Ivanova N."/>
            <person name="Pagani I."/>
            <person name="Johnson E."/>
            <person name="Mukhopadhyay B."/>
            <person name="Anderson I."/>
            <person name="Woyke T."/>
        </authorList>
    </citation>
    <scope>NUCLEOTIDE SEQUENCE [LARGE SCALE GENOMIC DNA]</scope>
    <source>
        <strain evidence="2 3">6</strain>
    </source>
</reference>
<keyword evidence="2" id="KW-0547">Nucleotide-binding</keyword>
<dbReference type="Proteomes" id="UP000005753">
    <property type="component" value="Chromosome"/>
</dbReference>
<dbReference type="SMART" id="SM00382">
    <property type="entry name" value="AAA"/>
    <property type="match status" value="1"/>
</dbReference>
<gene>
    <name evidence="2" type="ORF">EubceDRAFT1_2556</name>
</gene>
<dbReference type="InterPro" id="IPR027417">
    <property type="entry name" value="P-loop_NTPase"/>
</dbReference>
<dbReference type="Gene3D" id="3.40.50.300">
    <property type="entry name" value="P-loop containing nucleotide triphosphate hydrolases"/>
    <property type="match status" value="1"/>
</dbReference>
<dbReference type="HOGENOM" id="CLU_033429_1_2_9"/>
<dbReference type="SUPFAM" id="SSF52540">
    <property type="entry name" value="P-loop containing nucleoside triphosphate hydrolases"/>
    <property type="match status" value="1"/>
</dbReference>
<dbReference type="PANTHER" id="PTHR43581">
    <property type="entry name" value="ATP/GTP PHOSPHATASE"/>
    <property type="match status" value="1"/>
</dbReference>
<protein>
    <submittedName>
        <fullName evidence="2">Putative ATP-binding protein involved in virulence</fullName>
    </submittedName>
</protein>
<keyword evidence="2" id="KW-0067">ATP-binding</keyword>
<evidence type="ECO:0000313" key="3">
    <source>
        <dbReference type="Proteomes" id="UP000005753"/>
    </source>
</evidence>
<dbReference type="STRING" id="633697.EubceDRAFT1_2556"/>
<dbReference type="AlphaFoldDB" id="I5AWV0"/>
<accession>I5AWV0</accession>
<dbReference type="InterPro" id="IPR003959">
    <property type="entry name" value="ATPase_AAA_core"/>
</dbReference>
<dbReference type="Pfam" id="PF13476">
    <property type="entry name" value="AAA_23"/>
    <property type="match status" value="1"/>
</dbReference>